<evidence type="ECO:0000256" key="9">
    <source>
        <dbReference type="ARBA" id="ARBA00023203"/>
    </source>
</evidence>
<dbReference type="GO" id="GO:0031594">
    <property type="term" value="C:neuromuscular junction"/>
    <property type="evidence" value="ECO:0007669"/>
    <property type="project" value="UniProtKB-ARBA"/>
</dbReference>
<dbReference type="GO" id="GO:0003779">
    <property type="term" value="F:actin binding"/>
    <property type="evidence" value="ECO:0007669"/>
    <property type="project" value="UniProtKB-KW"/>
</dbReference>
<keyword evidence="5" id="KW-0963">Cytoplasm</keyword>
<dbReference type="Gene3D" id="1.20.58.60">
    <property type="match status" value="24"/>
</dbReference>
<evidence type="ECO:0000256" key="1">
    <source>
        <dbReference type="ARBA" id="ARBA00004245"/>
    </source>
</evidence>
<feature type="coiled-coil region" evidence="12">
    <location>
        <begin position="3205"/>
        <end position="3275"/>
    </location>
</feature>
<dbReference type="SMART" id="SM00033">
    <property type="entry name" value="CH"/>
    <property type="match status" value="1"/>
</dbReference>
<evidence type="ECO:0000259" key="14">
    <source>
        <dbReference type="PROSITE" id="PS50002"/>
    </source>
</evidence>
<comment type="similarity">
    <text evidence="2">Belongs to the spectrin family.</text>
</comment>
<dbReference type="GO" id="GO:0016199">
    <property type="term" value="P:axon midline choice point recognition"/>
    <property type="evidence" value="ECO:0007669"/>
    <property type="project" value="UniProtKB-ARBA"/>
</dbReference>
<dbReference type="Gene3D" id="2.30.29.30">
    <property type="entry name" value="Pleckstrin-homology domain (PH domain)/Phosphotyrosine-binding domain (PTB)"/>
    <property type="match status" value="1"/>
</dbReference>
<keyword evidence="12" id="KW-0175">Coiled coil</keyword>
<gene>
    <name evidence="17" type="ORF">NMOB1V02_LOCUS958</name>
</gene>
<dbReference type="InterPro" id="IPR001605">
    <property type="entry name" value="PH_dom-spectrin-type"/>
</dbReference>
<evidence type="ECO:0000256" key="7">
    <source>
        <dbReference type="ARBA" id="ARBA00022658"/>
    </source>
</evidence>
<feature type="coiled-coil region" evidence="12">
    <location>
        <begin position="1847"/>
        <end position="1881"/>
    </location>
</feature>
<feature type="region of interest" description="Disordered" evidence="13">
    <location>
        <begin position="3829"/>
        <end position="3853"/>
    </location>
</feature>
<dbReference type="InterPro" id="IPR011993">
    <property type="entry name" value="PH-like_dom_sf"/>
</dbReference>
<evidence type="ECO:0000256" key="10">
    <source>
        <dbReference type="ARBA" id="ARBA00023212"/>
    </source>
</evidence>
<dbReference type="InterPro" id="IPR001452">
    <property type="entry name" value="SH3_domain"/>
</dbReference>
<feature type="compositionally biased region" description="Polar residues" evidence="13">
    <location>
        <begin position="3473"/>
        <end position="3489"/>
    </location>
</feature>
<evidence type="ECO:0000313" key="18">
    <source>
        <dbReference type="Proteomes" id="UP000678499"/>
    </source>
</evidence>
<feature type="region of interest" description="Disordered" evidence="13">
    <location>
        <begin position="3453"/>
        <end position="3523"/>
    </location>
</feature>
<feature type="compositionally biased region" description="Pro residues" evidence="13">
    <location>
        <begin position="3893"/>
        <end position="3903"/>
    </location>
</feature>
<dbReference type="InterPro" id="IPR001715">
    <property type="entry name" value="CH_dom"/>
</dbReference>
<dbReference type="SUPFAM" id="SSF46966">
    <property type="entry name" value="Spectrin repeat"/>
    <property type="match status" value="22"/>
</dbReference>
<dbReference type="SMART" id="SM00233">
    <property type="entry name" value="PH"/>
    <property type="match status" value="1"/>
</dbReference>
<dbReference type="CDD" id="cd00174">
    <property type="entry name" value="SH3"/>
    <property type="match status" value="1"/>
</dbReference>
<dbReference type="CDD" id="cd10571">
    <property type="entry name" value="PH_beta_spectrin"/>
    <property type="match status" value="1"/>
</dbReference>
<dbReference type="FunFam" id="2.30.29.30:FF:000024">
    <property type="entry name" value="Spectrin beta chain"/>
    <property type="match status" value="1"/>
</dbReference>
<keyword evidence="9" id="KW-0009">Actin-binding</keyword>
<dbReference type="GO" id="GO:0016328">
    <property type="term" value="C:lateral plasma membrane"/>
    <property type="evidence" value="ECO:0007669"/>
    <property type="project" value="UniProtKB-ARBA"/>
</dbReference>
<dbReference type="GO" id="GO:0051693">
    <property type="term" value="P:actin filament capping"/>
    <property type="evidence" value="ECO:0007669"/>
    <property type="project" value="UniProtKB-KW"/>
</dbReference>
<dbReference type="GO" id="GO:0045169">
    <property type="term" value="C:fusome"/>
    <property type="evidence" value="ECO:0007669"/>
    <property type="project" value="UniProtKB-ARBA"/>
</dbReference>
<dbReference type="SMART" id="SM00150">
    <property type="entry name" value="SPEC"/>
    <property type="match status" value="27"/>
</dbReference>
<keyword evidence="3 11" id="KW-0728">SH3 domain</keyword>
<dbReference type="GO" id="GO:0005856">
    <property type="term" value="C:cytoskeleton"/>
    <property type="evidence" value="ECO:0007669"/>
    <property type="project" value="UniProtKB-SubCell"/>
</dbReference>
<dbReference type="SUPFAM" id="SSF50729">
    <property type="entry name" value="PH domain-like"/>
    <property type="match status" value="1"/>
</dbReference>
<dbReference type="Pfam" id="PF15410">
    <property type="entry name" value="PH_9"/>
    <property type="match status" value="1"/>
</dbReference>
<evidence type="ECO:0000259" key="15">
    <source>
        <dbReference type="PROSITE" id="PS50003"/>
    </source>
</evidence>
<keyword evidence="4" id="KW-0117">Actin capping</keyword>
<dbReference type="PANTHER" id="PTHR11915">
    <property type="entry name" value="SPECTRIN/FILAMIN RELATED CYTOSKELETAL PROTEIN"/>
    <property type="match status" value="1"/>
</dbReference>
<feature type="coiled-coil region" evidence="12">
    <location>
        <begin position="1343"/>
        <end position="1377"/>
    </location>
</feature>
<feature type="coiled-coil region" evidence="12">
    <location>
        <begin position="1149"/>
        <end position="1208"/>
    </location>
</feature>
<keyword evidence="7" id="KW-0344">Guanine-nucleotide releasing factor</keyword>
<feature type="coiled-coil region" evidence="12">
    <location>
        <begin position="3032"/>
        <end position="3073"/>
    </location>
</feature>
<evidence type="ECO:0000256" key="6">
    <source>
        <dbReference type="ARBA" id="ARBA00022553"/>
    </source>
</evidence>
<dbReference type="FunFam" id="1.20.58.60:FF:000020">
    <property type="entry name" value="Spectrin alpha chain, non-erythrocytic 1"/>
    <property type="match status" value="2"/>
</dbReference>
<evidence type="ECO:0000256" key="3">
    <source>
        <dbReference type="ARBA" id="ARBA00022443"/>
    </source>
</evidence>
<feature type="domain" description="SH3" evidence="14">
    <location>
        <begin position="763"/>
        <end position="820"/>
    </location>
</feature>
<dbReference type="Pfam" id="PF00307">
    <property type="entry name" value="CH"/>
    <property type="match status" value="1"/>
</dbReference>
<feature type="domain" description="Calponin-homology (CH)" evidence="16">
    <location>
        <begin position="39"/>
        <end position="144"/>
    </location>
</feature>
<feature type="coiled-coil region" evidence="12">
    <location>
        <begin position="1433"/>
        <end position="1460"/>
    </location>
</feature>
<dbReference type="InterPro" id="IPR001849">
    <property type="entry name" value="PH_domain"/>
</dbReference>
<dbReference type="InterPro" id="IPR018159">
    <property type="entry name" value="Spectrin/alpha-actinin"/>
</dbReference>
<evidence type="ECO:0000256" key="11">
    <source>
        <dbReference type="PROSITE-ProRule" id="PRU00192"/>
    </source>
</evidence>
<evidence type="ECO:0000256" key="13">
    <source>
        <dbReference type="SAM" id="MobiDB-lite"/>
    </source>
</evidence>
<feature type="compositionally biased region" description="Pro residues" evidence="13">
    <location>
        <begin position="3726"/>
        <end position="3743"/>
    </location>
</feature>
<evidence type="ECO:0000256" key="5">
    <source>
        <dbReference type="ARBA" id="ARBA00022490"/>
    </source>
</evidence>
<dbReference type="CDD" id="cd00176">
    <property type="entry name" value="SPEC"/>
    <property type="match status" value="16"/>
</dbReference>
<dbReference type="InterPro" id="IPR036872">
    <property type="entry name" value="CH_dom_sf"/>
</dbReference>
<comment type="subcellular location">
    <subcellularLocation>
        <location evidence="1">Cytoplasm</location>
        <location evidence="1">Cytoskeleton</location>
    </subcellularLocation>
</comment>
<dbReference type="EMBL" id="CAJPEX010000087">
    <property type="protein sequence ID" value="CAG0913206.1"/>
    <property type="molecule type" value="Genomic_DNA"/>
</dbReference>
<feature type="region of interest" description="Disordered" evidence="13">
    <location>
        <begin position="3865"/>
        <end position="3922"/>
    </location>
</feature>
<dbReference type="SUPFAM" id="SSF47576">
    <property type="entry name" value="Calponin-homology domain, CH-domain"/>
    <property type="match status" value="1"/>
</dbReference>
<dbReference type="Gene3D" id="2.30.30.40">
    <property type="entry name" value="SH3 Domains"/>
    <property type="match status" value="1"/>
</dbReference>
<accession>A0A7R9BEV2</accession>
<dbReference type="SUPFAM" id="SSF50044">
    <property type="entry name" value="SH3-domain"/>
    <property type="match status" value="1"/>
</dbReference>
<dbReference type="GO" id="GO:0005543">
    <property type="term" value="F:phospholipid binding"/>
    <property type="evidence" value="ECO:0007669"/>
    <property type="project" value="InterPro"/>
</dbReference>
<dbReference type="GO" id="GO:0005085">
    <property type="term" value="F:guanyl-nucleotide exchange factor activity"/>
    <property type="evidence" value="ECO:0007669"/>
    <property type="project" value="UniProtKB-KW"/>
</dbReference>
<name>A0A7R9BEV2_9CRUS</name>
<dbReference type="GO" id="GO:0048790">
    <property type="term" value="P:maintenance of presynaptic active zone structure"/>
    <property type="evidence" value="ECO:0007669"/>
    <property type="project" value="UniProtKB-ARBA"/>
</dbReference>
<dbReference type="Pfam" id="PF00018">
    <property type="entry name" value="SH3_1"/>
    <property type="match status" value="1"/>
</dbReference>
<dbReference type="GO" id="GO:0007026">
    <property type="term" value="P:negative regulation of microtubule depolymerization"/>
    <property type="evidence" value="ECO:0007669"/>
    <property type="project" value="UniProtKB-ARBA"/>
</dbReference>
<dbReference type="FunFam" id="1.10.418.10:FF:000001">
    <property type="entry name" value="Actinin alpha 1"/>
    <property type="match status" value="1"/>
</dbReference>
<dbReference type="InterPro" id="IPR036028">
    <property type="entry name" value="SH3-like_dom_sf"/>
</dbReference>
<evidence type="ECO:0000256" key="8">
    <source>
        <dbReference type="ARBA" id="ARBA00022737"/>
    </source>
</evidence>
<dbReference type="PROSITE" id="PS50002">
    <property type="entry name" value="SH3"/>
    <property type="match status" value="1"/>
</dbReference>
<dbReference type="Proteomes" id="UP000678499">
    <property type="component" value="Unassembled WGS sequence"/>
</dbReference>
<feature type="coiled-coil region" evidence="12">
    <location>
        <begin position="952"/>
        <end position="979"/>
    </location>
</feature>
<dbReference type="OrthoDB" id="9942256at2759"/>
<feature type="domain" description="PH" evidence="15">
    <location>
        <begin position="3539"/>
        <end position="3647"/>
    </location>
</feature>
<dbReference type="FunFam" id="1.20.58.60:FF:000007">
    <property type="entry name" value="Spectrin alpha chain non-erythrocytic 1"/>
    <property type="match status" value="2"/>
</dbReference>
<keyword evidence="8" id="KW-0677">Repeat</keyword>
<feature type="compositionally biased region" description="Basic and acidic residues" evidence="13">
    <location>
        <begin position="3493"/>
        <end position="3506"/>
    </location>
</feature>
<reference evidence="17" key="1">
    <citation type="submission" date="2020-11" db="EMBL/GenBank/DDBJ databases">
        <authorList>
            <person name="Tran Van P."/>
        </authorList>
    </citation>
    <scope>NUCLEOTIDE SEQUENCE</scope>
</reference>
<dbReference type="PROSITE" id="PS50021">
    <property type="entry name" value="CH"/>
    <property type="match status" value="1"/>
</dbReference>
<sequence length="4025" mass="461948">MYRTLTSCRIPVRKSIRFLALSNRWAMGTDEEDETSEKKSAKDALLLWCQRRTTGYPHVEIHDFTGSWVSGMGFNALIHAHRPDLIDFQRLHPDNHLDNLNYAFNVAERELNIPRLLDAEDIDTIKPDEKSVITYVASYYHCFAKMKNEIKGGRRIANIVGQLMDIDQMKSTYDDFTRELLRWIQQKIVELDRREFKNSLEGIRQDLAQFKKYRTVEKPPKYKDWSEIEALFFGINMKLSSLNQPPYVAPDGQSVHDIQSAWEKLERAEHRLEVSLRDEWMRQERLENLAQKFLRKAVVRENYLKEMNQVLSDPRYGCNVSQIDATVKKHEAISADILARRERLHELADMAVELDRENYRGKEEIKKRSREIMEKWQELLKLLEKLKVTLATLSNLMSLLREAETVTASVKDLEDAFKSEDVGIHLMDVEDLLQKHAIQEAEVNSVGDTIKKLNKQAQTLLLADYKESPLLDKKLQKLNDEYANVLAVKDKRRALLEEARNFFSFLQNHEDEEAWIIEKQRICQAALIAKDLRAVMMMQQKHKALEDEVRARKGKIRNIYSEGEDLIKCNHCASDDIRARLQELDDQCKALDELTAKKRLQIQQAIEGYQLTIVESSSLILANGRMFGTVGNPLTACHNALRVLRQFYADVNEAESWMKEKLPLVKSADFGTDEPSAQALLARQKVLEGEIQAYRGDVQSLNAQGEKLIKAGNAILTLSQDDSGLGEDEPQEEWVTETRLVPQEIWVDEPVKVTELTTVTETVTVNQVRALYAYDGHGMKQAKGEIMVLLKKTNDDWWNVRKQNGQDGFVPASYVKEIDPKIIPVKKRKPETVVKIQKVKRTKMVEKQVKVKRPKPPIRGVKPKQKQAAVRADVDSCLKELNKNYDDLVKFAQDRRAFLEDSVHLFKFYQECDDLEKWMKDQERLLRATPNDETVADAKMKFEASLKFVTDMSAATHRLEELDNAAADLEREGNTQMDKIRRRQKQIHAMWKRMNQLKEEKEKSLEGATSVELFGRTCDEACDWMREKMMKMDTDDLGPDLKTVQALQRKHTNLERELAPVEQKVERILSIGSVINSYPMERASVLSRQKQLQDLWKSVKTKAQERRARLEDAVGEAVFTRSSKNLLRWVAAIKEALNADETANDLATAEALLKKHADLGEEIKGQESEFKTVKDHGRKLLSRKPSSREAVEKALVELEEEENAVRRGWQEKEDWLRQRRDLQVFEREADHLDSATSAHEAFLAFQDLGESVDAVEALLKRHDEFENMLIVQDERLKGFVIMSDELLEAQHAASQYILERRNAVVARRQAVKEKASERRNKLLASRDYQALMADADDMSSWMNDKLKLASDESYRDLSNLERKLQKQEAFVRELHANEGRLKGLRKAAQGLVNCQHYRSPEIEEAIEKLNAMWDNLWSKTNDRKKKLRQANAQHEFNKTLEDAKEKLDDLEKKLISTDVGSDLRSCKQLLYAHQGIENDMEQWQMKIRDMIDSGKDMAHDGHFDGDAILQASGSFQKKLVSSISSHTLTYRPVSSDRHFYNFELKIPRRYDRLKAPILLRREALEKALAYYEFAFEVDAQLQWIADKLPMVKSEAVGQSLHEAQSLDKKHKKLMDELNGHEKSIDKIITEGQGLIKSNHPHAAQALELELDTYNGIVNEMGSIAQGMLKSQHPEGKIIEDRHQMVSQQVKNLQKLANSRRQNLLESLYRHEYLRESDDLEQWINECIQISSSEDYGKDWEHLETLSSKFSDFKHRVNAGAERVMACRDLAKKLIGSDSPYSNDIEKRQEQLDAIWEKLNENIEIRDERFVVASDIHQFNKDVAEALERIQEKKGSVPDDVGRDLHSVESLLKKHDGFENDLVALETKLQLLVNDAAKLRDMYPGEHADTIAEQQTAVVNAWESLQLSAAERKERLTASLEFHRFMSASRDLLNWAESLRGTMMAEEKVHDAASSQMDIKRRKEKLLDERQKLHATWHHKKVYLDQLIDLHFFLRDAKQLSTIAQTQEVALNATDAFYHDSADGSHRRDPLSIEQVDSALKKHEAFEKVVLAQDDKFSSLQMHGEKLVQQCHFDSPNISKKMEEVEVQRRKIKELTASKRYLLEQLLLNAQFNRDVEEAQIWIGEKLKSLESPELKAETVTSLEDKVKKLKKHQAVQAEIKSNEPRMKQIMENGDILLKNSVDGSTDVRRNLDQLRSAWKALLRLSRSLSKGFEEAQDILDFNSHVEKAESWIKEKELMVSAADTGRDYEHCLELQRKLDDVDSEVRVDDSRMKLISDLADKIVSRGHTNANQVLRKREDLNQKWKNLQGVLNKYRNGLASALEIHAFYRDVGETKSRIHEKMLALSVEDVGQDLLQVEALQRRQEALERDISVIGGRIKELDADARRLTKKYPDSVSSILQRLSDLQESWRALIDKSDVRKQALTASHTYHKFQSELNELERWSKNIREKMNSMSIPTSLAEAEANLQLHQERKAEIDGRQDSFKALKEFGHRLYQQSHRSKEQVEEKLNYLEEMRRELMAAWEEQKQILQQSKQLQEFICQADEAEEWLSSKEAFLINDDYGESMASVEALMRKHTDFEKALSAQQEAKIDQLERLATELAAAQHIDMDTIRERLQSVCHRHDQLKKNSLMRKQKLVESKQLQQFLSNVYEVAGWIGEKYQVASDDSYRDLTNLQHKLQKHVAFEAELIANEGRIHAVTEEGEKLIGANHYSAMEIQSRLSELEHLWRQLQDASMEKKAKLEAAYQAFAFTRSLDDLEAWMDEVESQLQSEDHGHDHTSTQFLIKKHQALETDYHHHAENTEKVNEQVKKFAVSGHFLIEMLEEKSRLTVDRYNSLQEPLQIRKENLEDASQLYQFTRDIDDEIMWVQEKEPICQSNDLGNSLRAAQKLLKKHQTTEGEIQSRESVIDRLCTKGEKMIKNGHVDAATIEKKCTELGARWTELKDAASLRRLRLQDALESHQFFEDAEEVEAWIAEKKRLVDSTDAGKDEDSVQLLQKKLDSLSHDIDNLKAPIGRLSKHCETMESRNHFDAARVRKQQKKLEDSYARLSSKLEEKLRRLEESAKLYKFLREAEEVSTWINDEMSVAASEDYGVDVEHVQVLIDKFQIFRAALNAGEERVLMAKATGEQLIEDRHNENETIRAKIKDVTQLWEDLNELAQARQDALLGAKQVHAFDRSADETIEWIQEKDAVISSETYGNDLESIQALMRKHHGFERDLAAVKEQVEAVDQEAHQLAAQFPDAREHISVKHEETVEAWNNLLEKSAQRKDKLQQAEELQAYFDEYRDLMYLLCVIPNVRIYRAWVNEMIAKVTAPELAKDLKAAEVLVTRHEEMKAEMDARSDALSKFSEAGEKIIRSGHFMSGEIQEKIQSLETRRKQLVSSWEKRQKIYDFHLDLLTFMADCTQMEGWLQSRQSQLSDSYMGSSIAQVEDLIKKHDDFEKTLTAHEQKLASVKRLTKDSQEPAAPPKADTESGSRSIWRPGSQTNLLQLPKRAESMRVGEDGGKKPKRTPSFTTRKRTTSFRKQKLKMPDEMVQLPPVEMKGFLERKQELQTGGKKATIRSWKTHYTVLCGQLLCFFKDMQDFVEGKASSPPVAIYNSTCEVATNYTKKKYVFRIVTTDGAEYLFKAENEVERDDWVKKTKFHASLPPSQQLLSYDSHKAGIEEHSVIEDSVFACSGEGTGGHSPGYIRKAPLDEAGNKLHSQRGSGLHEETLSSGSSRSNSPLPQPPNEAPPRSVHPPSPAKGQLNDAYLTPVPSPPPMHSHPYGREQVPVGSKHQNGREKILVDLQELPSYYNATSDGLGELRDFSRRPEPVYANEGAEQLHVNKRPQSFHGGPSVPPPPPPARTSVHYGATPLQGVRDIHGAPTQQYTGSSSGGVGGPGSRVSSLPPRTAPPSGPGPYPQRGQLPHASLTRSSTVAVPPHEKCLITPPKTHEPSGKQATTTTTTQFFRLSSIRARTKNVSERDDDDVPRPIIETRRAAGTPSFPEDVQTSKIESMSSLQSRGVRYEPWKAEVAKYCTITG</sequence>
<keyword evidence="6" id="KW-0597">Phosphoprotein</keyword>
<evidence type="ECO:0000256" key="12">
    <source>
        <dbReference type="SAM" id="Coils"/>
    </source>
</evidence>
<dbReference type="PROSITE" id="PS50003">
    <property type="entry name" value="PH_DOMAIN"/>
    <property type="match status" value="1"/>
</dbReference>
<proteinExistence type="inferred from homology"/>
<evidence type="ECO:0000256" key="2">
    <source>
        <dbReference type="ARBA" id="ARBA00006826"/>
    </source>
</evidence>
<evidence type="ECO:0000313" key="17">
    <source>
        <dbReference type="EMBL" id="CAD7273054.1"/>
    </source>
</evidence>
<evidence type="ECO:0000259" key="16">
    <source>
        <dbReference type="PROSITE" id="PS50021"/>
    </source>
</evidence>
<dbReference type="GO" id="GO:0008017">
    <property type="term" value="F:microtubule binding"/>
    <property type="evidence" value="ECO:0007669"/>
    <property type="project" value="UniProtKB-ARBA"/>
</dbReference>
<dbReference type="InterPro" id="IPR041681">
    <property type="entry name" value="PH_9"/>
</dbReference>
<dbReference type="SMART" id="SM00326">
    <property type="entry name" value="SH3"/>
    <property type="match status" value="1"/>
</dbReference>
<dbReference type="GO" id="GO:0042062">
    <property type="term" value="P:long-term strengthening of neuromuscular junction"/>
    <property type="evidence" value="ECO:0007669"/>
    <property type="project" value="UniProtKB-ARBA"/>
</dbReference>
<dbReference type="Gene3D" id="1.10.418.10">
    <property type="entry name" value="Calponin-like domain"/>
    <property type="match status" value="1"/>
</dbReference>
<protein>
    <submittedName>
        <fullName evidence="17">Uncharacterized protein</fullName>
    </submittedName>
</protein>
<dbReference type="GO" id="GO:0045170">
    <property type="term" value="C:spectrosome"/>
    <property type="evidence" value="ECO:0007669"/>
    <property type="project" value="UniProtKB-ARBA"/>
</dbReference>
<dbReference type="InterPro" id="IPR002017">
    <property type="entry name" value="Spectrin_repeat"/>
</dbReference>
<dbReference type="Pfam" id="PF00435">
    <property type="entry name" value="Spectrin"/>
    <property type="match status" value="27"/>
</dbReference>
<dbReference type="FunFam" id="1.20.58.60:FF:000019">
    <property type="entry name" value="Spectrin beta chain"/>
    <property type="match status" value="2"/>
</dbReference>
<feature type="region of interest" description="Disordered" evidence="13">
    <location>
        <begin position="3700"/>
        <end position="3779"/>
    </location>
</feature>
<dbReference type="PRINTS" id="PR00683">
    <property type="entry name" value="SPECTRINPH"/>
</dbReference>
<dbReference type="EMBL" id="OA882124">
    <property type="protein sequence ID" value="CAD7273054.1"/>
    <property type="molecule type" value="Genomic_DNA"/>
</dbReference>
<feature type="coiled-coil region" evidence="12">
    <location>
        <begin position="2460"/>
        <end position="2522"/>
    </location>
</feature>
<keyword evidence="10" id="KW-0206">Cytoskeleton</keyword>
<feature type="coiled-coil region" evidence="12">
    <location>
        <begin position="366"/>
        <end position="416"/>
    </location>
</feature>
<organism evidence="17">
    <name type="scientific">Notodromas monacha</name>
    <dbReference type="NCBI Taxonomy" id="399045"/>
    <lineage>
        <taxon>Eukaryota</taxon>
        <taxon>Metazoa</taxon>
        <taxon>Ecdysozoa</taxon>
        <taxon>Arthropoda</taxon>
        <taxon>Crustacea</taxon>
        <taxon>Oligostraca</taxon>
        <taxon>Ostracoda</taxon>
        <taxon>Podocopa</taxon>
        <taxon>Podocopida</taxon>
        <taxon>Cypridocopina</taxon>
        <taxon>Cypridoidea</taxon>
        <taxon>Cyprididae</taxon>
        <taxon>Notodromas</taxon>
    </lineage>
</organism>
<dbReference type="FunFam" id="1.20.58.60:FF:000145">
    <property type="entry name" value="Spectrin beta chain, non-erythrocytic"/>
    <property type="match status" value="1"/>
</dbReference>
<keyword evidence="18" id="KW-1185">Reference proteome</keyword>
<evidence type="ECO:0000256" key="4">
    <source>
        <dbReference type="ARBA" id="ARBA00022467"/>
    </source>
</evidence>